<feature type="non-terminal residue" evidence="2">
    <location>
        <position position="234"/>
    </location>
</feature>
<dbReference type="GO" id="GO:0008270">
    <property type="term" value="F:zinc ion binding"/>
    <property type="evidence" value="ECO:0007669"/>
    <property type="project" value="InterPro"/>
</dbReference>
<reference evidence="2" key="1">
    <citation type="submission" date="2014-07" db="EMBL/GenBank/DDBJ databases">
        <title>Identification of a novel salt tolerance gene in wild soybean by whole-genome sequencing.</title>
        <authorList>
            <person name="Lam H.-M."/>
            <person name="Qi X."/>
            <person name="Li M.-W."/>
            <person name="Liu X."/>
            <person name="Xie M."/>
            <person name="Ni M."/>
            <person name="Xu X."/>
        </authorList>
    </citation>
    <scope>NUCLEOTIDE SEQUENCE [LARGE SCALE GENOMIC DNA]</scope>
    <source>
        <tissue evidence="2">Root</tissue>
    </source>
</reference>
<protein>
    <recommendedName>
        <fullName evidence="1">Retrovirus-related Pol polyprotein from transposon TNT 1-94-like beta-barrel domain-containing protein</fullName>
    </recommendedName>
</protein>
<dbReference type="EMBL" id="KN642377">
    <property type="protein sequence ID" value="KHN45323.1"/>
    <property type="molecule type" value="Genomic_DNA"/>
</dbReference>
<evidence type="ECO:0000259" key="1">
    <source>
        <dbReference type="Pfam" id="PF22936"/>
    </source>
</evidence>
<evidence type="ECO:0000313" key="2">
    <source>
        <dbReference type="EMBL" id="KHN45323.1"/>
    </source>
</evidence>
<dbReference type="PANTHER" id="PTHR34222:SF99">
    <property type="entry name" value="PROTEIN, PUTATIVE-RELATED"/>
    <property type="match status" value="1"/>
</dbReference>
<gene>
    <name evidence="2" type="ORF">glysoja_045471</name>
</gene>
<name>A0A0B2SKD8_GLYSO</name>
<dbReference type="Pfam" id="PF22936">
    <property type="entry name" value="Pol_BBD"/>
    <property type="match status" value="1"/>
</dbReference>
<dbReference type="InterPro" id="IPR054722">
    <property type="entry name" value="PolX-like_BBD"/>
</dbReference>
<organism evidence="2">
    <name type="scientific">Glycine soja</name>
    <name type="common">Wild soybean</name>
    <dbReference type="NCBI Taxonomy" id="3848"/>
    <lineage>
        <taxon>Eukaryota</taxon>
        <taxon>Viridiplantae</taxon>
        <taxon>Streptophyta</taxon>
        <taxon>Embryophyta</taxon>
        <taxon>Tracheophyta</taxon>
        <taxon>Spermatophyta</taxon>
        <taxon>Magnoliopsida</taxon>
        <taxon>eudicotyledons</taxon>
        <taxon>Gunneridae</taxon>
        <taxon>Pentapetalae</taxon>
        <taxon>rosids</taxon>
        <taxon>fabids</taxon>
        <taxon>Fabales</taxon>
        <taxon>Fabaceae</taxon>
        <taxon>Papilionoideae</taxon>
        <taxon>50 kb inversion clade</taxon>
        <taxon>NPAAA clade</taxon>
        <taxon>indigoferoid/millettioid clade</taxon>
        <taxon>Phaseoleae</taxon>
        <taxon>Glycine</taxon>
        <taxon>Glycine subgen. Soja</taxon>
    </lineage>
</organism>
<proteinExistence type="predicted"/>
<dbReference type="InterPro" id="IPR036875">
    <property type="entry name" value="Znf_CCHC_sf"/>
</dbReference>
<dbReference type="PANTHER" id="PTHR34222">
    <property type="entry name" value="GAG_PRE-INTEGRS DOMAIN-CONTAINING PROTEIN"/>
    <property type="match status" value="1"/>
</dbReference>
<sequence length="234" mass="25747">FLMGLNESYSSIRGQILSMDLFPSINQIFSLVVQEEKQREIGTSISALHSTNDASQSHAFVVKDSRYQSDHKGSATSRNRPLCAHCGRLGHTQDKCFKLHGFPPNYKKNKPSSSNTESKTVNQVSTSTSVPDFHLTAQQYSQLMSLLQAHTSNVVTPDIESSNTSMVLSASLTKFPQNCWIVDSGASTHIVCAIDLFDSYHYVSNRIVKLPNNAVVLVIAVGNVHLSPSLTLYN</sequence>
<feature type="domain" description="Retrovirus-related Pol polyprotein from transposon TNT 1-94-like beta-barrel" evidence="1">
    <location>
        <begin position="180"/>
        <end position="227"/>
    </location>
</feature>
<feature type="non-terminal residue" evidence="2">
    <location>
        <position position="1"/>
    </location>
</feature>
<accession>A0A0B2SKD8</accession>
<dbReference type="AlphaFoldDB" id="A0A0B2SKD8"/>
<dbReference type="SUPFAM" id="SSF57756">
    <property type="entry name" value="Retrovirus zinc finger-like domains"/>
    <property type="match status" value="1"/>
</dbReference>
<dbReference type="Proteomes" id="UP000053555">
    <property type="component" value="Unassembled WGS sequence"/>
</dbReference>
<dbReference type="GO" id="GO:0003676">
    <property type="term" value="F:nucleic acid binding"/>
    <property type="evidence" value="ECO:0007669"/>
    <property type="project" value="InterPro"/>
</dbReference>